<evidence type="ECO:0000313" key="4">
    <source>
        <dbReference type="EMBL" id="PNC98886.1"/>
    </source>
</evidence>
<keyword evidence="2" id="KW-0808">Transferase</keyword>
<dbReference type="InterPro" id="IPR001173">
    <property type="entry name" value="Glyco_trans_2-like"/>
</dbReference>
<keyword evidence="1" id="KW-0328">Glycosyltransferase</keyword>
<accession>A0AAX0WIB7</accession>
<dbReference type="GO" id="GO:0016758">
    <property type="term" value="F:hexosyltransferase activity"/>
    <property type="evidence" value="ECO:0007669"/>
    <property type="project" value="UniProtKB-ARBA"/>
</dbReference>
<dbReference type="EMBL" id="PJLB01000013">
    <property type="protein sequence ID" value="PNC98886.1"/>
    <property type="molecule type" value="Genomic_DNA"/>
</dbReference>
<organism evidence="4 5">
    <name type="scientific">Akkermansia muciniphila</name>
    <dbReference type="NCBI Taxonomy" id="239935"/>
    <lineage>
        <taxon>Bacteria</taxon>
        <taxon>Pseudomonadati</taxon>
        <taxon>Verrucomicrobiota</taxon>
        <taxon>Verrucomicrobiia</taxon>
        <taxon>Verrucomicrobiales</taxon>
        <taxon>Akkermansiaceae</taxon>
        <taxon>Akkermansia</taxon>
    </lineage>
</organism>
<name>A0AAX0WIB7_9BACT</name>
<proteinExistence type="predicted"/>
<dbReference type="Pfam" id="PF00535">
    <property type="entry name" value="Glycos_transf_2"/>
    <property type="match status" value="1"/>
</dbReference>
<gene>
    <name evidence="4" type="ORF">CXT95_11450</name>
</gene>
<evidence type="ECO:0000259" key="3">
    <source>
        <dbReference type="Pfam" id="PF00535"/>
    </source>
</evidence>
<dbReference type="Proteomes" id="UP000236075">
    <property type="component" value="Unassembled WGS sequence"/>
</dbReference>
<comment type="caution">
    <text evidence="4">The sequence shown here is derived from an EMBL/GenBank/DDBJ whole genome shotgun (WGS) entry which is preliminary data.</text>
</comment>
<dbReference type="RefSeq" id="WP_102748732.1">
    <property type="nucleotide sequence ID" value="NZ_PJLB01000013.1"/>
</dbReference>
<sequence length="358" mass="41028">MSVSVSIIVPCYNVAAYLDQCMESLAGQSMEDIEIICVNDGSSDRTAEILREWRDRDGRVRVIDRKNSGVSAARNSGMEAAAGKYIGFVDPDDVVERNMFRRLFDAAVEKDADVAVCGYHEFCDCGGMDMPESGWSPSAGFFPEEKAERFRRGTPWSRCAGTVWNKLIRRKLLEENGVRFVPGLRQGEDLYFCLMLLTVAPRLLILPDRLYHYRRERPGSASCGRDPRLGDFRMDLMGMESLARFWGERGLLDSPAAFGLVDYCMELMRRHFIMKEGAFFKASPEDREVLLSGWKKWLELVGAENVFPRLDRWDRAFCRLLLDCPLRSNFFSALHSRLMSSRKGRRGAYYTLKRHLMK</sequence>
<dbReference type="AlphaFoldDB" id="A0AAX0WIB7"/>
<dbReference type="InterPro" id="IPR029044">
    <property type="entry name" value="Nucleotide-diphossugar_trans"/>
</dbReference>
<dbReference type="CDD" id="cd00761">
    <property type="entry name" value="Glyco_tranf_GTA_type"/>
    <property type="match status" value="1"/>
</dbReference>
<dbReference type="PANTHER" id="PTHR22916">
    <property type="entry name" value="GLYCOSYLTRANSFERASE"/>
    <property type="match status" value="1"/>
</dbReference>
<evidence type="ECO:0000256" key="2">
    <source>
        <dbReference type="ARBA" id="ARBA00022679"/>
    </source>
</evidence>
<dbReference type="PANTHER" id="PTHR22916:SF51">
    <property type="entry name" value="GLYCOSYLTRANSFERASE EPSH-RELATED"/>
    <property type="match status" value="1"/>
</dbReference>
<evidence type="ECO:0000313" key="5">
    <source>
        <dbReference type="Proteomes" id="UP000236075"/>
    </source>
</evidence>
<dbReference type="Gene3D" id="3.90.550.10">
    <property type="entry name" value="Spore Coat Polysaccharide Biosynthesis Protein SpsA, Chain A"/>
    <property type="match status" value="1"/>
</dbReference>
<protein>
    <recommendedName>
        <fullName evidence="3">Glycosyltransferase 2-like domain-containing protein</fullName>
    </recommendedName>
</protein>
<feature type="domain" description="Glycosyltransferase 2-like" evidence="3">
    <location>
        <begin position="6"/>
        <end position="175"/>
    </location>
</feature>
<reference evidence="4 5" key="1">
    <citation type="journal article" date="2017" name="BMC Genomics">
        <title>Genome sequencing of 39 Akkermansia muciniphila isolates reveals its population structure, genomic and functional diverisity, and global distribution in mammalian gut microbiotas.</title>
        <authorList>
            <person name="Guo X."/>
            <person name="Li S."/>
            <person name="Zhang J."/>
            <person name="Wu F."/>
            <person name="Li X."/>
            <person name="Wu D."/>
            <person name="Zhang M."/>
            <person name="Ou Z."/>
            <person name="Jie Z."/>
            <person name="Yan Q."/>
            <person name="Li P."/>
            <person name="Yi J."/>
            <person name="Peng Y."/>
        </authorList>
    </citation>
    <scope>NUCLEOTIDE SEQUENCE [LARGE SCALE GENOMIC DNA]</scope>
    <source>
        <strain evidence="4 5">GP28</strain>
    </source>
</reference>
<evidence type="ECO:0000256" key="1">
    <source>
        <dbReference type="ARBA" id="ARBA00022676"/>
    </source>
</evidence>
<dbReference type="SUPFAM" id="SSF53448">
    <property type="entry name" value="Nucleotide-diphospho-sugar transferases"/>
    <property type="match status" value="1"/>
</dbReference>